<feature type="compositionally biased region" description="Basic and acidic residues" evidence="1">
    <location>
        <begin position="419"/>
        <end position="435"/>
    </location>
</feature>
<evidence type="ECO:0000313" key="2">
    <source>
        <dbReference type="EMBL" id="GMI19772.1"/>
    </source>
</evidence>
<feature type="compositionally biased region" description="Basic and acidic residues" evidence="1">
    <location>
        <begin position="315"/>
        <end position="328"/>
    </location>
</feature>
<feature type="region of interest" description="Disordered" evidence="1">
    <location>
        <begin position="148"/>
        <end position="226"/>
    </location>
</feature>
<reference evidence="2" key="1">
    <citation type="submission" date="2022-07" db="EMBL/GenBank/DDBJ databases">
        <title>Genome analysis of Parmales, a sister group of diatoms, reveals the evolutionary specialization of diatoms from phago-mixotrophs to photoautotrophs.</title>
        <authorList>
            <person name="Ban H."/>
            <person name="Sato S."/>
            <person name="Yoshikawa S."/>
            <person name="Kazumasa Y."/>
            <person name="Nakamura Y."/>
            <person name="Ichinomiya M."/>
            <person name="Saitoh K."/>
            <person name="Sato N."/>
            <person name="Blanc-Mathieu R."/>
            <person name="Endo H."/>
            <person name="Kuwata A."/>
            <person name="Ogata H."/>
        </authorList>
    </citation>
    <scope>NUCLEOTIDE SEQUENCE</scope>
</reference>
<feature type="compositionally biased region" description="Acidic residues" evidence="1">
    <location>
        <begin position="366"/>
        <end position="375"/>
    </location>
</feature>
<evidence type="ECO:0000256" key="1">
    <source>
        <dbReference type="SAM" id="MobiDB-lite"/>
    </source>
</evidence>
<gene>
    <name evidence="2" type="ORF">TrRE_jg11588</name>
</gene>
<feature type="region of interest" description="Disordered" evidence="1">
    <location>
        <begin position="101"/>
        <end position="130"/>
    </location>
</feature>
<evidence type="ECO:0000313" key="3">
    <source>
        <dbReference type="Proteomes" id="UP001165082"/>
    </source>
</evidence>
<feature type="compositionally biased region" description="Basic residues" evidence="1">
    <location>
        <begin position="276"/>
        <end position="287"/>
    </location>
</feature>
<keyword evidence="3" id="KW-1185">Reference proteome</keyword>
<proteinExistence type="predicted"/>
<feature type="region of interest" description="Disordered" evidence="1">
    <location>
        <begin position="261"/>
        <end position="404"/>
    </location>
</feature>
<name>A0A9W7FW54_9STRA</name>
<dbReference type="EMBL" id="BRXZ01008014">
    <property type="protein sequence ID" value="GMI19772.1"/>
    <property type="molecule type" value="Genomic_DNA"/>
</dbReference>
<dbReference type="OrthoDB" id="10587494at2759"/>
<feature type="compositionally biased region" description="Low complexity" evidence="1">
    <location>
        <begin position="443"/>
        <end position="464"/>
    </location>
</feature>
<organism evidence="2 3">
    <name type="scientific">Triparma retinervis</name>
    <dbReference type="NCBI Taxonomy" id="2557542"/>
    <lineage>
        <taxon>Eukaryota</taxon>
        <taxon>Sar</taxon>
        <taxon>Stramenopiles</taxon>
        <taxon>Ochrophyta</taxon>
        <taxon>Bolidophyceae</taxon>
        <taxon>Parmales</taxon>
        <taxon>Triparmaceae</taxon>
        <taxon>Triparma</taxon>
    </lineage>
</organism>
<protein>
    <submittedName>
        <fullName evidence="2">Uncharacterized protein</fullName>
    </submittedName>
</protein>
<sequence>MIAPPPLPVPVDTDTESMIALLNTSNTYPDSPTPEREETEESTFSEEEEDTSFVGSYAGDEGDENDSMENYFDDLSNFMSPTNEKPKKVFKLVVGATSGSRIKPVIPSDEGREQQQQQQYQHSHLPRWPPCPPVGRRSCLHRLKSANSAVAAAAAGGKEGHPTGFGSNPTTPRAKSGDGILSPPSIEWLGEGVGSLDVSAPPPSAPADRSDQCQSPSTPLGMPPHITSFVTSEENIQILNDRQPNRRLMFDEGGEVLGGEILEDVIESEPEPERKVRGKGRGGKKGRSGPANAQDGGGNGVDFRVNNSAGLGTEGGRKRADSGQETSDRGTIGGGVLRVRLKKAAGKTTAAVTGLRGGDKGGAIGEDGESEDEVKEGEGGERGRKRVVANGGDKEKEREREKREILKGLEVCNLPRKMNGYDESGRVVGVRKEGNGKLAPRLSKSGTTTTRTGTTTRKSSTSRSAAGVPKKKDLKKDATKKDAKKTKKSKAGGRTDRVKAWDELRKSRKDWSFGKRMGL</sequence>
<dbReference type="AlphaFoldDB" id="A0A9W7FW54"/>
<feature type="compositionally biased region" description="Basic and acidic residues" evidence="1">
    <location>
        <begin position="493"/>
        <end position="513"/>
    </location>
</feature>
<feature type="compositionally biased region" description="Basic and acidic residues" evidence="1">
    <location>
        <begin position="470"/>
        <end position="481"/>
    </location>
</feature>
<feature type="compositionally biased region" description="Acidic residues" evidence="1">
    <location>
        <begin position="37"/>
        <end position="51"/>
    </location>
</feature>
<accession>A0A9W7FW54</accession>
<dbReference type="Proteomes" id="UP001165082">
    <property type="component" value="Unassembled WGS sequence"/>
</dbReference>
<feature type="compositionally biased region" description="Basic residues" evidence="1">
    <location>
        <begin position="482"/>
        <end position="491"/>
    </location>
</feature>
<feature type="region of interest" description="Disordered" evidence="1">
    <location>
        <begin position="22"/>
        <end position="74"/>
    </location>
</feature>
<feature type="compositionally biased region" description="Basic and acidic residues" evidence="1">
    <location>
        <begin position="392"/>
        <end position="404"/>
    </location>
</feature>
<feature type="region of interest" description="Disordered" evidence="1">
    <location>
        <begin position="416"/>
        <end position="519"/>
    </location>
</feature>
<feature type="compositionally biased region" description="Acidic residues" evidence="1">
    <location>
        <begin position="261"/>
        <end position="270"/>
    </location>
</feature>
<comment type="caution">
    <text evidence="2">The sequence shown here is derived from an EMBL/GenBank/DDBJ whole genome shotgun (WGS) entry which is preliminary data.</text>
</comment>